<accession>A0ACC0C2W5</accession>
<gene>
    <name evidence="1" type="ORF">M9H77_10078</name>
</gene>
<organism evidence="1 2">
    <name type="scientific">Catharanthus roseus</name>
    <name type="common">Madagascar periwinkle</name>
    <name type="synonym">Vinca rosea</name>
    <dbReference type="NCBI Taxonomy" id="4058"/>
    <lineage>
        <taxon>Eukaryota</taxon>
        <taxon>Viridiplantae</taxon>
        <taxon>Streptophyta</taxon>
        <taxon>Embryophyta</taxon>
        <taxon>Tracheophyta</taxon>
        <taxon>Spermatophyta</taxon>
        <taxon>Magnoliopsida</taxon>
        <taxon>eudicotyledons</taxon>
        <taxon>Gunneridae</taxon>
        <taxon>Pentapetalae</taxon>
        <taxon>asterids</taxon>
        <taxon>lamiids</taxon>
        <taxon>Gentianales</taxon>
        <taxon>Apocynaceae</taxon>
        <taxon>Rauvolfioideae</taxon>
        <taxon>Vinceae</taxon>
        <taxon>Catharanthinae</taxon>
        <taxon>Catharanthus</taxon>
    </lineage>
</organism>
<proteinExistence type="predicted"/>
<dbReference type="Proteomes" id="UP001060085">
    <property type="component" value="Linkage Group LG02"/>
</dbReference>
<keyword evidence="2" id="KW-1185">Reference proteome</keyword>
<reference evidence="2" key="1">
    <citation type="journal article" date="2023" name="Nat. Plants">
        <title>Single-cell RNA sequencing provides a high-resolution roadmap for understanding the multicellular compartmentation of specialized metabolism.</title>
        <authorList>
            <person name="Sun S."/>
            <person name="Shen X."/>
            <person name="Li Y."/>
            <person name="Li Y."/>
            <person name="Wang S."/>
            <person name="Li R."/>
            <person name="Zhang H."/>
            <person name="Shen G."/>
            <person name="Guo B."/>
            <person name="Wei J."/>
            <person name="Xu J."/>
            <person name="St-Pierre B."/>
            <person name="Chen S."/>
            <person name="Sun C."/>
        </authorList>
    </citation>
    <scope>NUCLEOTIDE SEQUENCE [LARGE SCALE GENOMIC DNA]</scope>
</reference>
<name>A0ACC0C2W5_CATRO</name>
<evidence type="ECO:0000313" key="2">
    <source>
        <dbReference type="Proteomes" id="UP001060085"/>
    </source>
</evidence>
<comment type="caution">
    <text evidence="1">The sequence shown here is derived from an EMBL/GenBank/DDBJ whole genome shotgun (WGS) entry which is preliminary data.</text>
</comment>
<dbReference type="EMBL" id="CM044702">
    <property type="protein sequence ID" value="KAI5679128.1"/>
    <property type="molecule type" value="Genomic_DNA"/>
</dbReference>
<sequence length="1382" mass="157098">MKRSRDDTYVTSQLKRPVVSYRAESSGHSQMMAGSAQKLTTNDALAYLKAVKDIFQDKRDKYEEFLEVMKDFKAQRIDTSGVIARVKDLFKGHRNLILGFNTFLPKGYEITLPPENEPSAGKKPVEFEEAINFVNKIKTRFQGDDHVYKSFLDILNLYRKESKPITEVYQEVSALFNDHEDLLEEFTHFLPDASAAASIRNAQPGRNPILRRDDRGSPMTMARAMHVEKKALVSYVDHDLSVDRPNRDQEKAFARADKEQRRRVKEEKERREYRDRRQPDHYGGDLDDGTQLGLQKRRSSHREDNFADQFPQGMHQQGFAFCEKVKERLQDSDFQQFLKCLHNYKGEHITGIQLQSMVTDLLGRHPDLMEEFNEFLDICKRTDGYLTAVLNYIKRSLWLNGHMPRTVKAEDGDRDQELDREVRDKDRDNIERDRSDRGISSKDAIGQRMSSYLSKDKYAAKPIQELDLSNCERCTPSYRLLPKNYPIPTASQRTKMGAQVLNDHWVSVTSGSEDYSFKHMRKNQYEESLFRCEDDRFELDMLLESVNSTTKRVEELLDKINDDTSPIRVEDHFTPLNLRCIERLYGDHGLDVMDVLRKNAPLALPVILTRLKQKQEEWARCRSDFNKVWAEIYAKNYHKSLDHRSFYFKQQDTKSLSTKALLLEIKDIFDEKGKEDVMLLSLAAGKRQPIIPHLEFEYPDPDIHEDLYQLIKYSCGEVCTADQQDKTMKIWTAFLEPMLGVPSRRHGCENTKDFIKAKADIAKTVNNSDRERHCSPGCSVSLTDQKKSNSSGNGDEKVLPECSTSNNDGNRVKEEGSHDAANAPHKTDGLCDTPQHGMCNDGSVVDAISMVSKQVDSSEQLGSSIDGPKESLGRLNVENASGFCSTLDNANEVGLDVRNSHDSQVAGSRTLPSLAGTKPDDVKTEKCLEASAVAFKIDREEGELSPNGGDPEVDTFAAFADAVKEAADDLKDGAVSKQHQITSAEEACGRAEVENDADVDEEGEDSPHRSSEESENASENGDVSGSESAGEDGSREEPDEDGDHDANDNKVESEGEAEGAADAHDAEGDGPVLPFSERFLLTAKPVTKHLPETMPPKEDSQIFYGNDSFYVLFRLHHILYERIQKAKLHSSAPENRWRVSNDINPTDSYSRFMSALYSLLDGSSDNTKFEDDCRSIIGTQSYLLFTLDKLIYKLVKQLQTVAADEMNNKLLQLFSYERSRKPGRFADYYYSENVRVLLHDENIYRIECSSASTRLSIQLMDYWFEKPDASAVSMEPDFAAYLTELLKVADKQEKPGVFLMRNKRRYAHLDEDSAIVEAMKGLRIINGLESKIDCNSLKVFYVLSTEDFLIRKKKRKTLHSNGWCNGHAKSLGRPSRKCILFS</sequence>
<protein>
    <submittedName>
        <fullName evidence="1">Uncharacterized protein</fullName>
    </submittedName>
</protein>
<evidence type="ECO:0000313" key="1">
    <source>
        <dbReference type="EMBL" id="KAI5679128.1"/>
    </source>
</evidence>